<dbReference type="OrthoDB" id="6077919at2759"/>
<sequence length="723" mass="80782">MDLSHYPDDTAMPPFSELTGLPISSTPSVPMVAFFQGPPSEDPWFPHTCVDASMPSHHVMSSYGPLVPHPDGLEYPSFGSESDCATLPGDSGYGGSHETFSMSSAASIYSAGDDMGHLLNSCHMSVDAGRRESRPPNSAAEFQCSDCQTVLKSQGELKKHRQRHLKSHVCPYDGCIKGKRGFSTANDLVRHKRSVHGDHSLPGRSFVCLHCNQGSKKPKIWPRADNFRQHLWRTHQIKLNASDDHNKYMYQNDLEGVGSAVDAADARYRPQSLVEPSASSSSSSPATPKPQLVDARLPSSGIWYASASPQVFNTASQPATPKSVLPQVTTPGQHPSMPFVHNALPPPLAGCEYQDGSQLSHMEVVDSTGPRESRSDWKPSDAGFSEFLQLGLGDPRADMASSQQCRTYANALSSHGTMSDSKTVEYLRKFPRDLLTTALSSPRDDEPDAKSQIPCSDPDCGKTFSRRCELKKHQKRHVKPYGCTFENCDKRFGSKNDWKRHERRQHRPFETWHCDQPSCGKVYQRRERLGHHLVHEHGIKNPRDIDGKLEAQRQGRHCETSFWCGFCVHMVETDSHEEGACLWTKRFDHIDNHLFGKDGFVQKSITDWKHPGDPLEHAYRVEAASEAGAAAMNARERKRRNSLQDKQHDYKHRKAGPSRTYMWTCCMCSAFMNYQTSLACAECNHQRCLRSCVVGYVAPQEHDGGLEDLEDLEGREPSNFQSS</sequence>
<dbReference type="EMBL" id="NJET01000074">
    <property type="protein sequence ID" value="PHH62358.1"/>
    <property type="molecule type" value="Genomic_DNA"/>
</dbReference>
<dbReference type="GO" id="GO:0005634">
    <property type="term" value="C:nucleus"/>
    <property type="evidence" value="ECO:0007669"/>
    <property type="project" value="UniProtKB-SubCell"/>
</dbReference>
<dbReference type="AlphaFoldDB" id="A0A2C5XH28"/>
<gene>
    <name evidence="11" type="ORF">CDD81_7220</name>
</gene>
<feature type="domain" description="C2H2-type" evidence="10">
    <location>
        <begin position="481"/>
        <end position="511"/>
    </location>
</feature>
<protein>
    <recommendedName>
        <fullName evidence="10">C2H2-type domain-containing protein</fullName>
    </recommendedName>
</protein>
<dbReference type="InterPro" id="IPR013087">
    <property type="entry name" value="Znf_C2H2_type"/>
</dbReference>
<feature type="region of interest" description="Disordered" evidence="9">
    <location>
        <begin position="627"/>
        <end position="652"/>
    </location>
</feature>
<keyword evidence="5" id="KW-0862">Zinc</keyword>
<feature type="domain" description="C2H2-type" evidence="10">
    <location>
        <begin position="453"/>
        <end position="482"/>
    </location>
</feature>
<accession>A0A2C5XH28</accession>
<dbReference type="GO" id="GO:0008270">
    <property type="term" value="F:zinc ion binding"/>
    <property type="evidence" value="ECO:0007669"/>
    <property type="project" value="UniProtKB-KW"/>
</dbReference>
<feature type="region of interest" description="Disordered" evidence="9">
    <location>
        <begin position="704"/>
        <end position="723"/>
    </location>
</feature>
<dbReference type="PROSITE" id="PS00028">
    <property type="entry name" value="ZINC_FINGER_C2H2_1"/>
    <property type="match status" value="4"/>
</dbReference>
<keyword evidence="7" id="KW-0539">Nucleus</keyword>
<evidence type="ECO:0000256" key="1">
    <source>
        <dbReference type="ARBA" id="ARBA00004123"/>
    </source>
</evidence>
<dbReference type="PROSITE" id="PS50157">
    <property type="entry name" value="ZINC_FINGER_C2H2_2"/>
    <property type="match status" value="4"/>
</dbReference>
<dbReference type="PANTHER" id="PTHR24404:SF106">
    <property type="entry name" value="C2H2-TYPE DOMAIN-CONTAINING PROTEIN"/>
    <property type="match status" value="1"/>
</dbReference>
<evidence type="ECO:0000256" key="9">
    <source>
        <dbReference type="SAM" id="MobiDB-lite"/>
    </source>
</evidence>
<dbReference type="STRING" id="1399860.A0A2C5XH28"/>
<proteinExistence type="predicted"/>
<dbReference type="GO" id="GO:0006357">
    <property type="term" value="P:regulation of transcription by RNA polymerase II"/>
    <property type="evidence" value="ECO:0007669"/>
    <property type="project" value="TreeGrafter"/>
</dbReference>
<evidence type="ECO:0000256" key="3">
    <source>
        <dbReference type="ARBA" id="ARBA00022737"/>
    </source>
</evidence>
<name>A0A2C5XH28_9HYPO</name>
<keyword evidence="3" id="KW-0677">Repeat</keyword>
<evidence type="ECO:0000259" key="10">
    <source>
        <dbReference type="PROSITE" id="PS50157"/>
    </source>
</evidence>
<evidence type="ECO:0000256" key="5">
    <source>
        <dbReference type="ARBA" id="ARBA00022833"/>
    </source>
</evidence>
<evidence type="ECO:0000313" key="11">
    <source>
        <dbReference type="EMBL" id="PHH62358.1"/>
    </source>
</evidence>
<comment type="subcellular location">
    <subcellularLocation>
        <location evidence="1">Nucleus</location>
    </subcellularLocation>
</comment>
<organism evidence="11 12">
    <name type="scientific">Ophiocordyceps australis</name>
    <dbReference type="NCBI Taxonomy" id="1399860"/>
    <lineage>
        <taxon>Eukaryota</taxon>
        <taxon>Fungi</taxon>
        <taxon>Dikarya</taxon>
        <taxon>Ascomycota</taxon>
        <taxon>Pezizomycotina</taxon>
        <taxon>Sordariomycetes</taxon>
        <taxon>Hypocreomycetidae</taxon>
        <taxon>Hypocreales</taxon>
        <taxon>Ophiocordycipitaceae</taxon>
        <taxon>Ophiocordyceps</taxon>
    </lineage>
</organism>
<dbReference type="GO" id="GO:0003700">
    <property type="term" value="F:DNA-binding transcription factor activity"/>
    <property type="evidence" value="ECO:0007669"/>
    <property type="project" value="TreeGrafter"/>
</dbReference>
<dbReference type="SMART" id="SM00355">
    <property type="entry name" value="ZnF_C2H2"/>
    <property type="match status" value="6"/>
</dbReference>
<feature type="domain" description="C2H2-type" evidence="10">
    <location>
        <begin position="142"/>
        <end position="164"/>
    </location>
</feature>
<evidence type="ECO:0000256" key="2">
    <source>
        <dbReference type="ARBA" id="ARBA00022723"/>
    </source>
</evidence>
<keyword evidence="4 8" id="KW-0863">Zinc-finger</keyword>
<evidence type="ECO:0000256" key="8">
    <source>
        <dbReference type="PROSITE-ProRule" id="PRU00042"/>
    </source>
</evidence>
<keyword evidence="6" id="KW-0238">DNA-binding</keyword>
<keyword evidence="12" id="KW-1185">Reference proteome</keyword>
<dbReference type="InterPro" id="IPR036236">
    <property type="entry name" value="Znf_C2H2_sf"/>
</dbReference>
<evidence type="ECO:0000256" key="7">
    <source>
        <dbReference type="ARBA" id="ARBA00023242"/>
    </source>
</evidence>
<evidence type="ECO:0000256" key="4">
    <source>
        <dbReference type="ARBA" id="ARBA00022771"/>
    </source>
</evidence>
<comment type="caution">
    <text evidence="11">The sequence shown here is derived from an EMBL/GenBank/DDBJ whole genome shotgun (WGS) entry which is preliminary data.</text>
</comment>
<dbReference type="Proteomes" id="UP000226192">
    <property type="component" value="Unassembled WGS sequence"/>
</dbReference>
<evidence type="ECO:0000256" key="6">
    <source>
        <dbReference type="ARBA" id="ARBA00023125"/>
    </source>
</evidence>
<feature type="compositionally biased region" description="Low complexity" evidence="9">
    <location>
        <begin position="276"/>
        <end position="286"/>
    </location>
</feature>
<dbReference type="SUPFAM" id="SSF57667">
    <property type="entry name" value="beta-beta-alpha zinc fingers"/>
    <property type="match status" value="1"/>
</dbReference>
<dbReference type="PANTHER" id="PTHR24404">
    <property type="entry name" value="ZINC FINGER PROTEIN"/>
    <property type="match status" value="1"/>
</dbReference>
<dbReference type="InterPro" id="IPR050589">
    <property type="entry name" value="Ikaros_C2H2-ZF"/>
</dbReference>
<dbReference type="Gene3D" id="3.30.160.60">
    <property type="entry name" value="Classic Zinc Finger"/>
    <property type="match status" value="3"/>
</dbReference>
<feature type="domain" description="C2H2-type" evidence="10">
    <location>
        <begin position="512"/>
        <end position="542"/>
    </location>
</feature>
<dbReference type="Pfam" id="PF00096">
    <property type="entry name" value="zf-C2H2"/>
    <property type="match status" value="2"/>
</dbReference>
<keyword evidence="2" id="KW-0479">Metal-binding</keyword>
<feature type="region of interest" description="Disordered" evidence="9">
    <location>
        <begin position="270"/>
        <end position="293"/>
    </location>
</feature>
<evidence type="ECO:0000313" key="12">
    <source>
        <dbReference type="Proteomes" id="UP000226192"/>
    </source>
</evidence>
<reference evidence="11 12" key="1">
    <citation type="submission" date="2017-06" db="EMBL/GenBank/DDBJ databases">
        <title>Ant-infecting Ophiocordyceps genomes reveal a high diversity of potential behavioral manipulation genes and a possible major role for enterotoxins.</title>
        <authorList>
            <person name="De Bekker C."/>
            <person name="Evans H.C."/>
            <person name="Brachmann A."/>
            <person name="Hughes D.P."/>
        </authorList>
    </citation>
    <scope>NUCLEOTIDE SEQUENCE [LARGE SCALE GENOMIC DNA]</scope>
    <source>
        <strain evidence="11 12">Map64</strain>
    </source>
</reference>
<dbReference type="GO" id="GO:0000978">
    <property type="term" value="F:RNA polymerase II cis-regulatory region sequence-specific DNA binding"/>
    <property type="evidence" value="ECO:0007669"/>
    <property type="project" value="TreeGrafter"/>
</dbReference>